<keyword evidence="1" id="KW-0812">Transmembrane</keyword>
<keyword evidence="1" id="KW-1133">Transmembrane helix</keyword>
<name>A0ABT9ZML4_9BACI</name>
<dbReference type="EMBL" id="JAUSUD010000031">
    <property type="protein sequence ID" value="MDQ0233149.1"/>
    <property type="molecule type" value="Genomic_DNA"/>
</dbReference>
<dbReference type="RefSeq" id="WP_307346061.1">
    <property type="nucleotide sequence ID" value="NZ_JAUSUD010000031.1"/>
</dbReference>
<organism evidence="2 3">
    <name type="scientific">Metabacillus malikii</name>
    <dbReference type="NCBI Taxonomy" id="1504265"/>
    <lineage>
        <taxon>Bacteria</taxon>
        <taxon>Bacillati</taxon>
        <taxon>Bacillota</taxon>
        <taxon>Bacilli</taxon>
        <taxon>Bacillales</taxon>
        <taxon>Bacillaceae</taxon>
        <taxon>Metabacillus</taxon>
    </lineage>
</organism>
<sequence>MSQFWNKHGRVITLVFFSIFMVSQIAVSFLAFEDVKTKLIMITIQVLMTSFVFFIAYKITKRILEKEDAVRK</sequence>
<feature type="transmembrane region" description="Helical" evidence="1">
    <location>
        <begin position="12"/>
        <end position="32"/>
    </location>
</feature>
<proteinExistence type="predicted"/>
<keyword evidence="3" id="KW-1185">Reference proteome</keyword>
<accession>A0ABT9ZML4</accession>
<dbReference type="Proteomes" id="UP001234495">
    <property type="component" value="Unassembled WGS sequence"/>
</dbReference>
<comment type="caution">
    <text evidence="2">The sequence shown here is derived from an EMBL/GenBank/DDBJ whole genome shotgun (WGS) entry which is preliminary data.</text>
</comment>
<protein>
    <submittedName>
        <fullName evidence="2">Quinol-cytochrome oxidoreductase complex cytochrome b subunit</fullName>
    </submittedName>
</protein>
<evidence type="ECO:0000313" key="3">
    <source>
        <dbReference type="Proteomes" id="UP001234495"/>
    </source>
</evidence>
<feature type="transmembrane region" description="Helical" evidence="1">
    <location>
        <begin position="38"/>
        <end position="57"/>
    </location>
</feature>
<evidence type="ECO:0000256" key="1">
    <source>
        <dbReference type="SAM" id="Phobius"/>
    </source>
</evidence>
<evidence type="ECO:0000313" key="2">
    <source>
        <dbReference type="EMBL" id="MDQ0233149.1"/>
    </source>
</evidence>
<keyword evidence="1" id="KW-0472">Membrane</keyword>
<gene>
    <name evidence="2" type="ORF">J2S19_004490</name>
</gene>
<reference evidence="2 3" key="1">
    <citation type="submission" date="2023-07" db="EMBL/GenBank/DDBJ databases">
        <title>Genomic Encyclopedia of Type Strains, Phase IV (KMG-IV): sequencing the most valuable type-strain genomes for metagenomic binning, comparative biology and taxonomic classification.</title>
        <authorList>
            <person name="Goeker M."/>
        </authorList>
    </citation>
    <scope>NUCLEOTIDE SEQUENCE [LARGE SCALE GENOMIC DNA]</scope>
    <source>
        <strain evidence="2 3">DSM 29005</strain>
    </source>
</reference>